<accession>A0AA38M950</accession>
<dbReference type="SUPFAM" id="SSF57184">
    <property type="entry name" value="Growth factor receptor domain"/>
    <property type="match status" value="1"/>
</dbReference>
<reference evidence="4" key="1">
    <citation type="journal article" date="2023" name="G3 (Bethesda)">
        <title>Whole genome assemblies of Zophobas morio and Tenebrio molitor.</title>
        <authorList>
            <person name="Kaur S."/>
            <person name="Stinson S.A."/>
            <person name="diCenzo G.C."/>
        </authorList>
    </citation>
    <scope>NUCLEOTIDE SEQUENCE</scope>
    <source>
        <strain evidence="4">QUZm001</strain>
    </source>
</reference>
<proteinExistence type="predicted"/>
<dbReference type="Pfam" id="PF00041">
    <property type="entry name" value="fn3"/>
    <property type="match status" value="1"/>
</dbReference>
<keyword evidence="1" id="KW-0677">Repeat</keyword>
<sequence>MWTKRVLYGLVGLYMTISICQSSYFLARKRSKNHNNFFDYCFCVTNSSFALSWIQEDITEKLDCVSKYIPEQADGERNYDIKDDEITRKYFMKDPWRLQTSMQSNFNHPILDERWEAMNVIKTEYVERSFEKVKYQHFQNIVLKKESFDIPLSIRIEKEGHIFLCDGEYPPISRCYWFMLQSFSGMGSAIRKCEKGHIPSEPGKLPQTSCNEQGVYKIHTIVPTFLSNKMWSHFVVSKHRNVLKFSQFSDQKEKLIMEWKDYDIPIDVTHIIVHSKENSGLWKIHNFEFLYADAASSEVNLGPPIFSDTFVCISMYVTMCPSCKLVLSLEDGQHVLKTEEFELKHAGWDQIKIMTENANTSNAIKLLVTTKSSDPKPYWAIDKVRLCRKKEFRMLKSRTWASCQLISDSEQVTDVKGPSQPNLNSKCPEDTIGEFCVPCLWMSITCYNLKVCKERKCVCSAGYLGSDCYQFCPRKTYGHGCQKQCTNCKYDCNGVTGTCPGGCRENYYGEKCDIPPATFANPPEITEISYTEATVRVSNFQLENSVSYPIAQYYTVQYKTAEASDINWRNVNDRYHKFNTTGIFKILNLTLGTQYLVQSVIMEPNGKWNINDHLKVNNFATRCDEISEDDINIETSKTTARIYLSEGTTLTCKSHFITLDEEGAAGFSNRSGTFLTKLLPYKSYKVIVRGIQKTYEKKFATDEKAPTVVLSLTGTAASATTVDLKWTEPLSLNGVFKHYVVEYQHVSYRGCNFFSVESPTKFRRETENTSVTITELIPYSTYEFTVFALNTNFSGPPFSKITTTASSEEIQPEELLNFVQIAVYAFNGEDGDSAQQMTTSPLDVPKLSDDPEFVISNGLLKILVLPNKVRGYTHTYQLLVLRSDKQSNLELYPNLQEYELKNLKVIVECDLSQIPETLEIYVGSLQQQPSCKDKDNSSLKAEITGNITIVLQNFFKNECRTTIYTYNPVEKMKRVVVNPNYYWPPVLLILVLVVTFFVL</sequence>
<dbReference type="Gene3D" id="2.60.40.10">
    <property type="entry name" value="Immunoglobulins"/>
    <property type="match status" value="1"/>
</dbReference>
<evidence type="ECO:0000256" key="2">
    <source>
        <dbReference type="SAM" id="Phobius"/>
    </source>
</evidence>
<dbReference type="EMBL" id="JALNTZ010000006">
    <property type="protein sequence ID" value="KAJ3647843.1"/>
    <property type="molecule type" value="Genomic_DNA"/>
</dbReference>
<feature type="transmembrane region" description="Helical" evidence="2">
    <location>
        <begin position="6"/>
        <end position="25"/>
    </location>
</feature>
<dbReference type="Proteomes" id="UP001168821">
    <property type="component" value="Unassembled WGS sequence"/>
</dbReference>
<keyword evidence="2" id="KW-1133">Transmembrane helix</keyword>
<dbReference type="PANTHER" id="PTHR46708">
    <property type="entry name" value="TENASCIN"/>
    <property type="match status" value="1"/>
</dbReference>
<dbReference type="InterPro" id="IPR009030">
    <property type="entry name" value="Growth_fac_rcpt_cys_sf"/>
</dbReference>
<evidence type="ECO:0000313" key="4">
    <source>
        <dbReference type="EMBL" id="KAJ3647843.1"/>
    </source>
</evidence>
<dbReference type="SMART" id="SM00060">
    <property type="entry name" value="FN3"/>
    <property type="match status" value="2"/>
</dbReference>
<dbReference type="SUPFAM" id="SSF49265">
    <property type="entry name" value="Fibronectin type III"/>
    <property type="match status" value="1"/>
</dbReference>
<dbReference type="PANTHER" id="PTHR46708:SF2">
    <property type="entry name" value="FIBRONECTIN TYPE-III DOMAIN-CONTAINING PROTEIN"/>
    <property type="match status" value="1"/>
</dbReference>
<protein>
    <recommendedName>
        <fullName evidence="3">Fibronectin type-III domain-containing protein</fullName>
    </recommendedName>
</protein>
<dbReference type="PROSITE" id="PS50853">
    <property type="entry name" value="FN3"/>
    <property type="match status" value="1"/>
</dbReference>
<dbReference type="InterPro" id="IPR013783">
    <property type="entry name" value="Ig-like_fold"/>
</dbReference>
<dbReference type="Gene3D" id="2.170.300.10">
    <property type="entry name" value="Tie2 ligand-binding domain superfamily"/>
    <property type="match status" value="1"/>
</dbReference>
<dbReference type="InterPro" id="IPR050991">
    <property type="entry name" value="ECM_Regulatory_Proteins"/>
</dbReference>
<dbReference type="InterPro" id="IPR036116">
    <property type="entry name" value="FN3_sf"/>
</dbReference>
<name>A0AA38M950_9CUCU</name>
<dbReference type="AlphaFoldDB" id="A0AA38M950"/>
<dbReference type="CDD" id="cd00063">
    <property type="entry name" value="FN3"/>
    <property type="match status" value="1"/>
</dbReference>
<feature type="transmembrane region" description="Helical" evidence="2">
    <location>
        <begin position="981"/>
        <end position="998"/>
    </location>
</feature>
<dbReference type="InterPro" id="IPR003961">
    <property type="entry name" value="FN3_dom"/>
</dbReference>
<comment type="caution">
    <text evidence="4">The sequence shown here is derived from an EMBL/GenBank/DDBJ whole genome shotgun (WGS) entry which is preliminary data.</text>
</comment>
<keyword evidence="2" id="KW-0812">Transmembrane</keyword>
<evidence type="ECO:0000256" key="1">
    <source>
        <dbReference type="ARBA" id="ARBA00022737"/>
    </source>
</evidence>
<gene>
    <name evidence="4" type="ORF">Zmor_019700</name>
</gene>
<keyword evidence="2" id="KW-0472">Membrane</keyword>
<keyword evidence="5" id="KW-1185">Reference proteome</keyword>
<evidence type="ECO:0000259" key="3">
    <source>
        <dbReference type="PROSITE" id="PS50853"/>
    </source>
</evidence>
<feature type="domain" description="Fibronectin type-III" evidence="3">
    <location>
        <begin position="708"/>
        <end position="809"/>
    </location>
</feature>
<evidence type="ECO:0000313" key="5">
    <source>
        <dbReference type="Proteomes" id="UP001168821"/>
    </source>
</evidence>
<organism evidence="4 5">
    <name type="scientific">Zophobas morio</name>
    <dbReference type="NCBI Taxonomy" id="2755281"/>
    <lineage>
        <taxon>Eukaryota</taxon>
        <taxon>Metazoa</taxon>
        <taxon>Ecdysozoa</taxon>
        <taxon>Arthropoda</taxon>
        <taxon>Hexapoda</taxon>
        <taxon>Insecta</taxon>
        <taxon>Pterygota</taxon>
        <taxon>Neoptera</taxon>
        <taxon>Endopterygota</taxon>
        <taxon>Coleoptera</taxon>
        <taxon>Polyphaga</taxon>
        <taxon>Cucujiformia</taxon>
        <taxon>Tenebrionidae</taxon>
        <taxon>Zophobas</taxon>
    </lineage>
</organism>